<dbReference type="InterPro" id="IPR007110">
    <property type="entry name" value="Ig-like_dom"/>
</dbReference>
<dbReference type="PROSITE" id="PS50835">
    <property type="entry name" value="IG_LIKE"/>
    <property type="match status" value="1"/>
</dbReference>
<dbReference type="SUPFAM" id="SSF48726">
    <property type="entry name" value="Immunoglobulin"/>
    <property type="match status" value="2"/>
</dbReference>
<accession>A0A7R9CBV8</accession>
<name>A0A7R9CBV8_TIMCR</name>
<dbReference type="PANTHER" id="PTHR23278">
    <property type="entry name" value="SIDESTEP PROTEIN"/>
    <property type="match status" value="1"/>
</dbReference>
<evidence type="ECO:0000259" key="1">
    <source>
        <dbReference type="PROSITE" id="PS50835"/>
    </source>
</evidence>
<feature type="domain" description="Ig-like" evidence="1">
    <location>
        <begin position="80"/>
        <end position="223"/>
    </location>
</feature>
<gene>
    <name evidence="2" type="ORF">TCEB3V08_LOCUS1776</name>
</gene>
<evidence type="ECO:0000313" key="2">
    <source>
        <dbReference type="EMBL" id="CAD7393817.1"/>
    </source>
</evidence>
<dbReference type="InterPro" id="IPR013783">
    <property type="entry name" value="Ig-like_fold"/>
</dbReference>
<dbReference type="InterPro" id="IPR036179">
    <property type="entry name" value="Ig-like_dom_sf"/>
</dbReference>
<dbReference type="Gene3D" id="2.60.40.10">
    <property type="entry name" value="Immunoglobulins"/>
    <property type="match status" value="2"/>
</dbReference>
<dbReference type="PANTHER" id="PTHR23278:SF19">
    <property type="entry name" value="OBSCURIN"/>
    <property type="match status" value="1"/>
</dbReference>
<reference evidence="2" key="1">
    <citation type="submission" date="2020-11" db="EMBL/GenBank/DDBJ databases">
        <authorList>
            <person name="Tran Van P."/>
        </authorList>
    </citation>
    <scope>NUCLEOTIDE SEQUENCE</scope>
</reference>
<dbReference type="AlphaFoldDB" id="A0A7R9CBV8"/>
<proteinExistence type="predicted"/>
<dbReference type="EMBL" id="OC316803">
    <property type="protein sequence ID" value="CAD7393817.1"/>
    <property type="molecule type" value="Genomic_DNA"/>
</dbReference>
<protein>
    <recommendedName>
        <fullName evidence="1">Ig-like domain-containing protein</fullName>
    </recommendedName>
</protein>
<sequence length="270" mass="30389">MKHRSRTPENRISESPLFGGVGMVIVSADGNITISTLTFSPILDDHDKSLTCRADNTRVRAGVEEDTWKLDVYFQITPIPTLELGSSLNPDDIEEGDDVYFECKIKANPWAYKVVWKHNMGRGEEWLVLLRGYYGVRIVCTMVLPSEAVILCLNCSRKLDRSHSGFWSALLYGQLVQHNQKSGVIMSNRDLALQVVRRHQAGNYSCTASNVEGDGTSNIVELRVMCEYQKLIRELDTLNVCLFTVSDNLSEESGEKDKVQHEACDSRAVR</sequence>
<organism evidence="2">
    <name type="scientific">Timema cristinae</name>
    <name type="common">Walking stick</name>
    <dbReference type="NCBI Taxonomy" id="61476"/>
    <lineage>
        <taxon>Eukaryota</taxon>
        <taxon>Metazoa</taxon>
        <taxon>Ecdysozoa</taxon>
        <taxon>Arthropoda</taxon>
        <taxon>Hexapoda</taxon>
        <taxon>Insecta</taxon>
        <taxon>Pterygota</taxon>
        <taxon>Neoptera</taxon>
        <taxon>Polyneoptera</taxon>
        <taxon>Phasmatodea</taxon>
        <taxon>Timematodea</taxon>
        <taxon>Timematoidea</taxon>
        <taxon>Timematidae</taxon>
        <taxon>Timema</taxon>
    </lineage>
</organism>